<accession>A0A2G5UL30</accession>
<feature type="region of interest" description="Disordered" evidence="1">
    <location>
        <begin position="174"/>
        <end position="229"/>
    </location>
</feature>
<feature type="compositionally biased region" description="Basic residues" evidence="1">
    <location>
        <begin position="176"/>
        <end position="193"/>
    </location>
</feature>
<organism evidence="2 3">
    <name type="scientific">Caenorhabditis nigoni</name>
    <dbReference type="NCBI Taxonomy" id="1611254"/>
    <lineage>
        <taxon>Eukaryota</taxon>
        <taxon>Metazoa</taxon>
        <taxon>Ecdysozoa</taxon>
        <taxon>Nematoda</taxon>
        <taxon>Chromadorea</taxon>
        <taxon>Rhabditida</taxon>
        <taxon>Rhabditina</taxon>
        <taxon>Rhabditomorpha</taxon>
        <taxon>Rhabditoidea</taxon>
        <taxon>Rhabditidae</taxon>
        <taxon>Peloderinae</taxon>
        <taxon>Caenorhabditis</taxon>
    </lineage>
</organism>
<reference evidence="3" key="1">
    <citation type="submission" date="2017-10" db="EMBL/GenBank/DDBJ databases">
        <title>Rapid genome shrinkage in a self-fertile nematode reveals novel sperm competition proteins.</title>
        <authorList>
            <person name="Yin D."/>
            <person name="Schwarz E.M."/>
            <person name="Thomas C.G."/>
            <person name="Felde R.L."/>
            <person name="Korf I.F."/>
            <person name="Cutter A.D."/>
            <person name="Schartner C.M."/>
            <person name="Ralston E.J."/>
            <person name="Meyer B.J."/>
            <person name="Haag E.S."/>
        </authorList>
    </citation>
    <scope>NUCLEOTIDE SEQUENCE [LARGE SCALE GENOMIC DNA]</scope>
    <source>
        <strain evidence="3">JU1422</strain>
    </source>
</reference>
<dbReference type="EMBL" id="PDUG01000003">
    <property type="protein sequence ID" value="PIC40061.1"/>
    <property type="molecule type" value="Genomic_DNA"/>
</dbReference>
<sequence length="229" mass="26341">MDDPDLGQNSAPSKPEPSEKIDVDEIARFAIEMGIVDMNAPDDEEDYALMEYETPVFLDEPIAFRKERARMDKEDRQRKMNDEVELSEYEVGIMKRTTEREYAKYLKMQSFPEDKQYKEVDSDGESVYSLTEEVDEEKRRKGKKSATKKRIPVKTRAAKKAEMFNGMSKEEIRQVRSGRHPIKKVSKIGGKKRGYSEISISEEDSSAGPSSPLEGEHSKYKNIGVQIFH</sequence>
<evidence type="ECO:0000313" key="3">
    <source>
        <dbReference type="Proteomes" id="UP000230233"/>
    </source>
</evidence>
<keyword evidence="3" id="KW-1185">Reference proteome</keyword>
<feature type="region of interest" description="Disordered" evidence="1">
    <location>
        <begin position="116"/>
        <end position="156"/>
    </location>
</feature>
<dbReference type="AlphaFoldDB" id="A0A2G5UL30"/>
<name>A0A2G5UL30_9PELO</name>
<dbReference type="OrthoDB" id="10480698at2759"/>
<protein>
    <submittedName>
        <fullName evidence="2">Uncharacterized protein</fullName>
    </submittedName>
</protein>
<feature type="compositionally biased region" description="Basic residues" evidence="1">
    <location>
        <begin position="140"/>
        <end position="156"/>
    </location>
</feature>
<proteinExistence type="predicted"/>
<feature type="region of interest" description="Disordered" evidence="1">
    <location>
        <begin position="1"/>
        <end position="22"/>
    </location>
</feature>
<dbReference type="Proteomes" id="UP000230233">
    <property type="component" value="Chromosome III"/>
</dbReference>
<evidence type="ECO:0000256" key="1">
    <source>
        <dbReference type="SAM" id="MobiDB-lite"/>
    </source>
</evidence>
<comment type="caution">
    <text evidence="2">The sequence shown here is derived from an EMBL/GenBank/DDBJ whole genome shotgun (WGS) entry which is preliminary data.</text>
</comment>
<evidence type="ECO:0000313" key="2">
    <source>
        <dbReference type="EMBL" id="PIC40061.1"/>
    </source>
</evidence>
<gene>
    <name evidence="2" type="primary">Cnig_chr_III.g11542</name>
    <name evidence="2" type="ORF">B9Z55_011542</name>
</gene>